<dbReference type="OMA" id="ENWISEW"/>
<organism evidence="3 4">
    <name type="scientific">Manihot esculenta</name>
    <name type="common">Cassava</name>
    <name type="synonym">Jatropha manihot</name>
    <dbReference type="NCBI Taxonomy" id="3983"/>
    <lineage>
        <taxon>Eukaryota</taxon>
        <taxon>Viridiplantae</taxon>
        <taxon>Streptophyta</taxon>
        <taxon>Embryophyta</taxon>
        <taxon>Tracheophyta</taxon>
        <taxon>Spermatophyta</taxon>
        <taxon>Magnoliopsida</taxon>
        <taxon>eudicotyledons</taxon>
        <taxon>Gunneridae</taxon>
        <taxon>Pentapetalae</taxon>
        <taxon>rosids</taxon>
        <taxon>fabids</taxon>
        <taxon>Malpighiales</taxon>
        <taxon>Euphorbiaceae</taxon>
        <taxon>Crotonoideae</taxon>
        <taxon>Manihoteae</taxon>
        <taxon>Manihot</taxon>
    </lineage>
</organism>
<dbReference type="InterPro" id="IPR023213">
    <property type="entry name" value="CAT-like_dom_sf"/>
</dbReference>
<sequence length="466" mass="52422">MAKSSIFRVLDHCKISPPPNSSPPTTLPLTFLDIPWLFFSPSQPLFFYEYSHSTSHFISSTLPNLKHSLSLALNHFFPFLGNLVISPCDSYKPKIVYTSGDFVSFSVVESSGDFRFFTSNHGRDVHEFYPLVPELGTHSVATGKEGFIPLLAVKVTIFPQMGICIGLAFHHVAADGRTFNNFIKGWASLCANSCFLFNSSPSFDRSVIKDEYGLEEIFLKELWKRKSSQEMVIGTETHVDLSNMVRATFVVSSLDMEKIKKWIISKCKKKGQPLPIHLSPYVLTCSFTWVCLVKAQTQKDQLENYHSEEDPIHFGFIAGGLTRLDYRIPASYFGNCVGFGRSTASRRELKGEDGIIVAANVIGDMIKKLDREIFCGAERWILDWEVLFGSEIHVMVSGSPKLNLYETDFGWGRPKKIEEISIDKSRAISLTESRDVESGIEVGLALHESEMEVFSSFFVEGLKILQ</sequence>
<proteinExistence type="predicted"/>
<evidence type="ECO:0000313" key="3">
    <source>
        <dbReference type="EMBL" id="OAY40049.1"/>
    </source>
</evidence>
<evidence type="ECO:0000313" key="4">
    <source>
        <dbReference type="Proteomes" id="UP000091857"/>
    </source>
</evidence>
<dbReference type="GO" id="GO:0016747">
    <property type="term" value="F:acyltransferase activity, transferring groups other than amino-acyl groups"/>
    <property type="evidence" value="ECO:0007669"/>
    <property type="project" value="UniProtKB-ARBA"/>
</dbReference>
<dbReference type="Proteomes" id="UP000091857">
    <property type="component" value="Chromosome 10"/>
</dbReference>
<dbReference type="AlphaFoldDB" id="A0A2C9V639"/>
<evidence type="ECO:0000256" key="1">
    <source>
        <dbReference type="ARBA" id="ARBA00022679"/>
    </source>
</evidence>
<protein>
    <recommendedName>
        <fullName evidence="5">Anthocyanin acyltransferase</fullName>
    </recommendedName>
</protein>
<dbReference type="Gramene" id="Manes.10G145200.1.v8.1">
    <property type="protein sequence ID" value="Manes.10G145200.1.v8.1.CDS.1"/>
    <property type="gene ID" value="Manes.10G145200.v8.1"/>
</dbReference>
<keyword evidence="1" id="KW-0808">Transferase</keyword>
<gene>
    <name evidence="3" type="ORF">MANES_10G145200v8</name>
</gene>
<dbReference type="PANTHER" id="PTHR31625">
    <property type="match status" value="1"/>
</dbReference>
<reference evidence="4" key="1">
    <citation type="journal article" date="2016" name="Nat. Biotechnol.">
        <title>Sequencing wild and cultivated cassava and related species reveals extensive interspecific hybridization and genetic diversity.</title>
        <authorList>
            <person name="Bredeson J.V."/>
            <person name="Lyons J.B."/>
            <person name="Prochnik S.E."/>
            <person name="Wu G.A."/>
            <person name="Ha C.M."/>
            <person name="Edsinger-Gonzales E."/>
            <person name="Grimwood J."/>
            <person name="Schmutz J."/>
            <person name="Rabbi I.Y."/>
            <person name="Egesi C."/>
            <person name="Nauluvula P."/>
            <person name="Lebot V."/>
            <person name="Ndunguru J."/>
            <person name="Mkamilo G."/>
            <person name="Bart R.S."/>
            <person name="Setter T.L."/>
            <person name="Gleadow R.M."/>
            <person name="Kulakow P."/>
            <person name="Ferguson M.E."/>
            <person name="Rounsley S."/>
            <person name="Rokhsar D.S."/>
        </authorList>
    </citation>
    <scope>NUCLEOTIDE SEQUENCE [LARGE SCALE GENOMIC DNA]</scope>
    <source>
        <strain evidence="4">cv. AM560-2</strain>
    </source>
</reference>
<dbReference type="EMBL" id="CM004396">
    <property type="protein sequence ID" value="OAY40049.1"/>
    <property type="molecule type" value="Genomic_DNA"/>
</dbReference>
<keyword evidence="2" id="KW-0012">Acyltransferase</keyword>
<dbReference type="Pfam" id="PF02458">
    <property type="entry name" value="Transferase"/>
    <property type="match status" value="1"/>
</dbReference>
<name>A0A2C9V639_MANES</name>
<evidence type="ECO:0008006" key="5">
    <source>
        <dbReference type="Google" id="ProtNLM"/>
    </source>
</evidence>
<dbReference type="STRING" id="3983.A0A2C9V639"/>
<keyword evidence="4" id="KW-1185">Reference proteome</keyword>
<accession>A0A2C9V639</accession>
<dbReference type="InterPro" id="IPR051504">
    <property type="entry name" value="Plant_metabolite_acyltrans"/>
</dbReference>
<dbReference type="Gene3D" id="3.30.559.10">
    <property type="entry name" value="Chloramphenicol acetyltransferase-like domain"/>
    <property type="match status" value="2"/>
</dbReference>
<comment type="caution">
    <text evidence="3">The sequence shown here is derived from an EMBL/GenBank/DDBJ whole genome shotgun (WGS) entry which is preliminary data.</text>
</comment>
<evidence type="ECO:0000256" key="2">
    <source>
        <dbReference type="ARBA" id="ARBA00023315"/>
    </source>
</evidence>
<dbReference type="OrthoDB" id="1862401at2759"/>